<dbReference type="SUPFAM" id="SSF51905">
    <property type="entry name" value="FAD/NAD(P)-binding domain"/>
    <property type="match status" value="1"/>
</dbReference>
<dbReference type="GO" id="GO:0071949">
    <property type="term" value="F:FAD binding"/>
    <property type="evidence" value="ECO:0007669"/>
    <property type="project" value="InterPro"/>
</dbReference>
<keyword evidence="8" id="KW-1185">Reference proteome</keyword>
<evidence type="ECO:0000313" key="8">
    <source>
        <dbReference type="Proteomes" id="UP000501600"/>
    </source>
</evidence>
<dbReference type="Gene3D" id="3.50.50.60">
    <property type="entry name" value="FAD/NAD(P)-binding domain"/>
    <property type="match status" value="1"/>
</dbReference>
<evidence type="ECO:0000259" key="6">
    <source>
        <dbReference type="Pfam" id="PF01494"/>
    </source>
</evidence>
<dbReference type="PRINTS" id="PR00420">
    <property type="entry name" value="RNGMNOXGNASE"/>
</dbReference>
<evidence type="ECO:0000256" key="3">
    <source>
        <dbReference type="ARBA" id="ARBA00022827"/>
    </source>
</evidence>
<dbReference type="GO" id="GO:0004497">
    <property type="term" value="F:monooxygenase activity"/>
    <property type="evidence" value="ECO:0007669"/>
    <property type="project" value="UniProtKB-KW"/>
</dbReference>
<protein>
    <submittedName>
        <fullName evidence="7">Monooxygenase</fullName>
    </submittedName>
</protein>
<reference evidence="7 8" key="1">
    <citation type="submission" date="2020-04" db="EMBL/GenBank/DDBJ databases">
        <title>Genome sequence for Sphingorhabdus sp. strain M1.</title>
        <authorList>
            <person name="Park S.-J."/>
        </authorList>
    </citation>
    <scope>NUCLEOTIDE SEQUENCE [LARGE SCALE GENOMIC DNA]</scope>
    <source>
        <strain evidence="7 8">JK6</strain>
    </source>
</reference>
<dbReference type="PANTHER" id="PTHR13789">
    <property type="entry name" value="MONOOXYGENASE"/>
    <property type="match status" value="1"/>
</dbReference>
<evidence type="ECO:0000256" key="4">
    <source>
        <dbReference type="ARBA" id="ARBA00023002"/>
    </source>
</evidence>
<organism evidence="7 8">
    <name type="scientific">Parasphingorhabdus halotolerans</name>
    <dbReference type="NCBI Taxonomy" id="2725558"/>
    <lineage>
        <taxon>Bacteria</taxon>
        <taxon>Pseudomonadati</taxon>
        <taxon>Pseudomonadota</taxon>
        <taxon>Alphaproteobacteria</taxon>
        <taxon>Sphingomonadales</taxon>
        <taxon>Sphingomonadaceae</taxon>
        <taxon>Parasphingorhabdus</taxon>
    </lineage>
</organism>
<dbReference type="SUPFAM" id="SSF54373">
    <property type="entry name" value="FAD-linked reductases, C-terminal domain"/>
    <property type="match status" value="1"/>
</dbReference>
<comment type="cofactor">
    <cofactor evidence="1">
        <name>FAD</name>
        <dbReference type="ChEBI" id="CHEBI:57692"/>
    </cofactor>
</comment>
<keyword evidence="4" id="KW-0560">Oxidoreductase</keyword>
<dbReference type="InterPro" id="IPR002938">
    <property type="entry name" value="FAD-bd"/>
</dbReference>
<dbReference type="RefSeq" id="WP_168818559.1">
    <property type="nucleotide sequence ID" value="NZ_CP051217.1"/>
</dbReference>
<dbReference type="Proteomes" id="UP000501600">
    <property type="component" value="Chromosome"/>
</dbReference>
<dbReference type="InterPro" id="IPR050493">
    <property type="entry name" value="FAD-dep_Monooxygenase_BioMet"/>
</dbReference>
<dbReference type="InterPro" id="IPR036188">
    <property type="entry name" value="FAD/NAD-bd_sf"/>
</dbReference>
<dbReference type="EMBL" id="CP051217">
    <property type="protein sequence ID" value="QJB68717.1"/>
    <property type="molecule type" value="Genomic_DNA"/>
</dbReference>
<dbReference type="PANTHER" id="PTHR13789:SF318">
    <property type="entry name" value="GERANYLGERANYL DIPHOSPHATE REDUCTASE"/>
    <property type="match status" value="1"/>
</dbReference>
<gene>
    <name evidence="7" type="ORF">HF685_05000</name>
</gene>
<keyword evidence="3" id="KW-0274">FAD</keyword>
<dbReference type="Pfam" id="PF01494">
    <property type="entry name" value="FAD_binding_3"/>
    <property type="match status" value="1"/>
</dbReference>
<keyword evidence="2" id="KW-0285">Flavoprotein</keyword>
<evidence type="ECO:0000313" key="7">
    <source>
        <dbReference type="EMBL" id="QJB68717.1"/>
    </source>
</evidence>
<dbReference type="AlphaFoldDB" id="A0A6H2DKP8"/>
<name>A0A6H2DKP8_9SPHN</name>
<accession>A0A6H2DKP8</accession>
<proteinExistence type="predicted"/>
<feature type="domain" description="FAD-binding" evidence="6">
    <location>
        <begin position="2"/>
        <end position="341"/>
    </location>
</feature>
<evidence type="ECO:0000256" key="5">
    <source>
        <dbReference type="ARBA" id="ARBA00023033"/>
    </source>
</evidence>
<sequence length="386" mass="42182">MKAIVAGGGIGGLNAALCLHKFGWDVEILEQAAELDEVGAGIQISPNGMKVLQALDLGAEIEKAGFRPRASQLRMGQSGRVIMTNNMGDYEDRYGAPYLHIHRADLVHILKSAIDARLPGSISNAKTVTGYRQDEIHAWAICEDGSLTEGDIVVGADGIKSAMRNQMIGADEPRFTGNVAWRAVVPVEKLGRNVPLPVASVWLGEGKHAVTYLLRGGAVANFVGVVERGDWQEESWTQQGSREEALADFADWHPTITALIEQAESHFRWALYDRKPLEKWADGRAILLGDACHPMLPFMAQGAVQAIEDGYVLARFLSEKPTIEAALSGYFAARHQRTAKIQAAARANMKIFHKPDALGPMWLADKIKSNALDDRLNWIYGHDVTA</sequence>
<evidence type="ECO:0000256" key="2">
    <source>
        <dbReference type="ARBA" id="ARBA00022630"/>
    </source>
</evidence>
<keyword evidence="5 7" id="KW-0503">Monooxygenase</keyword>
<dbReference type="KEGG" id="phao:HF685_05000"/>
<evidence type="ECO:0000256" key="1">
    <source>
        <dbReference type="ARBA" id="ARBA00001974"/>
    </source>
</evidence>